<dbReference type="EMBL" id="JAZDUA010000129">
    <property type="protein sequence ID" value="KAK7867014.1"/>
    <property type="molecule type" value="Genomic_DNA"/>
</dbReference>
<reference evidence="1 2" key="1">
    <citation type="submission" date="2024-03" db="EMBL/GenBank/DDBJ databases">
        <title>The genome assembly and annotation of the cricket Gryllus longicercus Weissman &amp; Gray.</title>
        <authorList>
            <person name="Szrajer S."/>
            <person name="Gray D."/>
            <person name="Ylla G."/>
        </authorList>
    </citation>
    <scope>NUCLEOTIDE SEQUENCE [LARGE SCALE GENOMIC DNA]</scope>
    <source>
        <strain evidence="1">DAG 2021-001</strain>
        <tissue evidence="1">Whole body minus gut</tissue>
    </source>
</reference>
<proteinExistence type="predicted"/>
<sequence>MYRPRGVLAKTLYSKCLADEKLEMFEKDKWYFCDLTGLHGDIALLFLPLNMDEETHVFLNKAITKSEWVLTQIWHSVARVLLSWFLSQTSINGLLGRGSMFVFSRGQFLRLLSTNSDWRRESLLDLGAGDGATTEIIAPLFKRVFTTEVSPPMRWTLQRKGFSILHAEEWKKSEMQYDVITCLNLLDRCDHPWSLLRSLRAALAPNGRLVVALVLPFQPYVEIGRVDHQPSERLPIQGSTFEEQAQSAIEDVFVPAGFIVLCWTRLPYLCEGDLNQAYYWLDDAVFVLQV</sequence>
<dbReference type="Proteomes" id="UP001378592">
    <property type="component" value="Unassembled WGS sequence"/>
</dbReference>
<dbReference type="Gene3D" id="3.40.50.150">
    <property type="entry name" value="Vaccinia Virus protein VP39"/>
    <property type="match status" value="1"/>
</dbReference>
<accession>A0AAN9Z8U7</accession>
<dbReference type="InterPro" id="IPR007884">
    <property type="entry name" value="METL9"/>
</dbReference>
<dbReference type="AlphaFoldDB" id="A0AAN9Z8U7"/>
<dbReference type="InterPro" id="IPR029063">
    <property type="entry name" value="SAM-dependent_MTases_sf"/>
</dbReference>
<comment type="caution">
    <text evidence="1">The sequence shown here is derived from an EMBL/GenBank/DDBJ whole genome shotgun (WGS) entry which is preliminary data.</text>
</comment>
<dbReference type="Pfam" id="PF05219">
    <property type="entry name" value="DREV"/>
    <property type="match status" value="1"/>
</dbReference>
<protein>
    <recommendedName>
        <fullName evidence="3">Methyltransferase-like protein 9</fullName>
    </recommendedName>
</protein>
<dbReference type="GO" id="GO:0106370">
    <property type="term" value="F:protein-L-histidine N-pros-methyltransferase activity"/>
    <property type="evidence" value="ECO:0007669"/>
    <property type="project" value="InterPro"/>
</dbReference>
<organism evidence="1 2">
    <name type="scientific">Gryllus longicercus</name>
    <dbReference type="NCBI Taxonomy" id="2509291"/>
    <lineage>
        <taxon>Eukaryota</taxon>
        <taxon>Metazoa</taxon>
        <taxon>Ecdysozoa</taxon>
        <taxon>Arthropoda</taxon>
        <taxon>Hexapoda</taxon>
        <taxon>Insecta</taxon>
        <taxon>Pterygota</taxon>
        <taxon>Neoptera</taxon>
        <taxon>Polyneoptera</taxon>
        <taxon>Orthoptera</taxon>
        <taxon>Ensifera</taxon>
        <taxon>Gryllidea</taxon>
        <taxon>Grylloidea</taxon>
        <taxon>Gryllidae</taxon>
        <taxon>Gryllinae</taxon>
        <taxon>Gryllus</taxon>
    </lineage>
</organism>
<dbReference type="PANTHER" id="PTHR12890:SF0">
    <property type="entry name" value="PROTEIN-L-HISTIDINE N-PROS-METHYLTRANSFERASE"/>
    <property type="match status" value="1"/>
</dbReference>
<dbReference type="PANTHER" id="PTHR12890">
    <property type="entry name" value="DREV PROTEIN"/>
    <property type="match status" value="1"/>
</dbReference>
<name>A0AAN9Z8U7_9ORTH</name>
<gene>
    <name evidence="1" type="ORF">R5R35_006876</name>
</gene>
<keyword evidence="2" id="KW-1185">Reference proteome</keyword>
<dbReference type="SUPFAM" id="SSF53335">
    <property type="entry name" value="S-adenosyl-L-methionine-dependent methyltransferases"/>
    <property type="match status" value="1"/>
</dbReference>
<dbReference type="CDD" id="cd02440">
    <property type="entry name" value="AdoMet_MTases"/>
    <property type="match status" value="1"/>
</dbReference>
<evidence type="ECO:0000313" key="1">
    <source>
        <dbReference type="EMBL" id="KAK7867014.1"/>
    </source>
</evidence>
<evidence type="ECO:0000313" key="2">
    <source>
        <dbReference type="Proteomes" id="UP001378592"/>
    </source>
</evidence>
<evidence type="ECO:0008006" key="3">
    <source>
        <dbReference type="Google" id="ProtNLM"/>
    </source>
</evidence>